<dbReference type="Proteomes" id="UP001305027">
    <property type="component" value="Unassembled WGS sequence"/>
</dbReference>
<name>A0ABU3KZ31_9GAMM</name>
<dbReference type="SUPFAM" id="SSF55874">
    <property type="entry name" value="ATPase domain of HSP90 chaperone/DNA topoisomerase II/histidine kinase"/>
    <property type="match status" value="1"/>
</dbReference>
<comment type="caution">
    <text evidence="1">The sequence shown here is derived from an EMBL/GenBank/DDBJ whole genome shotgun (WGS) entry which is preliminary data.</text>
</comment>
<evidence type="ECO:0000313" key="2">
    <source>
        <dbReference type="Proteomes" id="UP001305027"/>
    </source>
</evidence>
<dbReference type="EMBL" id="JANFPJ010000029">
    <property type="protein sequence ID" value="MDT7526721.1"/>
    <property type="molecule type" value="Genomic_DNA"/>
</dbReference>
<organism evidence="1 2">
    <name type="scientific">Pseudidiomarina fusca</name>
    <dbReference type="NCBI Taxonomy" id="2965078"/>
    <lineage>
        <taxon>Bacteria</taxon>
        <taxon>Pseudomonadati</taxon>
        <taxon>Pseudomonadota</taxon>
        <taxon>Gammaproteobacteria</taxon>
        <taxon>Alteromonadales</taxon>
        <taxon>Idiomarinaceae</taxon>
        <taxon>Pseudidiomarina</taxon>
    </lineage>
</organism>
<gene>
    <name evidence="1" type="ORF">NOG12_11615</name>
</gene>
<proteinExistence type="predicted"/>
<dbReference type="Pfam" id="PF13589">
    <property type="entry name" value="HATPase_c_3"/>
    <property type="match status" value="1"/>
</dbReference>
<dbReference type="GO" id="GO:0005524">
    <property type="term" value="F:ATP binding"/>
    <property type="evidence" value="ECO:0007669"/>
    <property type="project" value="UniProtKB-KW"/>
</dbReference>
<sequence length="454" mass="51100">MEPNFVDMAPSPSSHIQTLTKIGYTFNSAISDIIDNSIAAQSKNILIFASHQNSSVRIAICDDGFGMRKDELIQNMRIGCKDPDDLRGENDLGRFGSGLKTASFSQAEILTVITKTRETDFAGASWNIEEIKKSNSWKLKILSSSEILKELSNIPEIESLGTAVIWNNLHSYINSNDLNSVDLEDMLADQVTWLKKYIGLHFHKYLTGSGKITIYVNGDKILPLSPFLEHEDGYWEGPTQSFRMRQRLGKVEVKVHNIPHAGKLSNKGREQLEVLKSITSGQGFYVYRNNRLIIAGGWLGLSKNSQLGKLARVEVNIPSSLDSDWTTDVKKSSIEIPHQVKSRLKAAIETPVQQSKRAYKYRGVADKANDFWLIIENKAKHEISYQISSNNHELQTLLSQLNYNQKQMLTNYLKGLAANIPCHNIYHVMAEGKENINQDYDELEKALSEILLNG</sequence>
<accession>A0ABU3KZ31</accession>
<keyword evidence="1" id="KW-0067">ATP-binding</keyword>
<reference evidence="1 2" key="1">
    <citation type="submission" date="2022-07" db="EMBL/GenBank/DDBJ databases">
        <title>Pseudidiomarina sp. nov, a marine bacterium isolated from Pacific Ocean.</title>
        <authorList>
            <person name="Wang Y."/>
        </authorList>
    </citation>
    <scope>NUCLEOTIDE SEQUENCE [LARGE SCALE GENOMIC DNA]</scope>
    <source>
        <strain evidence="1 2">GXY010</strain>
    </source>
</reference>
<protein>
    <submittedName>
        <fullName evidence="1">ATP-binding protein</fullName>
    </submittedName>
</protein>
<evidence type="ECO:0000313" key="1">
    <source>
        <dbReference type="EMBL" id="MDT7526721.1"/>
    </source>
</evidence>
<dbReference type="Gene3D" id="3.30.565.10">
    <property type="entry name" value="Histidine kinase-like ATPase, C-terminal domain"/>
    <property type="match status" value="1"/>
</dbReference>
<keyword evidence="1" id="KW-0547">Nucleotide-binding</keyword>
<dbReference type="RefSeq" id="WP_313933337.1">
    <property type="nucleotide sequence ID" value="NZ_JANFPJ010000029.1"/>
</dbReference>
<keyword evidence="2" id="KW-1185">Reference proteome</keyword>
<dbReference type="InterPro" id="IPR036890">
    <property type="entry name" value="HATPase_C_sf"/>
</dbReference>